<accession>A0A1G5ZCT4</accession>
<dbReference type="Proteomes" id="UP000198756">
    <property type="component" value="Unassembled WGS sequence"/>
</dbReference>
<name>A0A1G5ZCT4_9BACT</name>
<gene>
    <name evidence="1" type="ORF">SAMN03080617_03505</name>
</gene>
<dbReference type="AlphaFoldDB" id="A0A1G5ZCT4"/>
<dbReference type="EMBL" id="FMXE01000031">
    <property type="protein sequence ID" value="SDA92083.1"/>
    <property type="molecule type" value="Genomic_DNA"/>
</dbReference>
<dbReference type="Gene3D" id="1.50.10.20">
    <property type="match status" value="1"/>
</dbReference>
<dbReference type="SUPFAM" id="SSF158745">
    <property type="entry name" value="LanC-like"/>
    <property type="match status" value="1"/>
</dbReference>
<organism evidence="1 2">
    <name type="scientific">Algoriphagus alkaliphilus</name>
    <dbReference type="NCBI Taxonomy" id="279824"/>
    <lineage>
        <taxon>Bacteria</taxon>
        <taxon>Pseudomonadati</taxon>
        <taxon>Bacteroidota</taxon>
        <taxon>Cytophagia</taxon>
        <taxon>Cytophagales</taxon>
        <taxon>Cyclobacteriaceae</taxon>
        <taxon>Algoriphagus</taxon>
    </lineage>
</organism>
<dbReference type="GO" id="GO:0031179">
    <property type="term" value="P:peptide modification"/>
    <property type="evidence" value="ECO:0007669"/>
    <property type="project" value="InterPro"/>
</dbReference>
<dbReference type="Pfam" id="PF05147">
    <property type="entry name" value="LANC_like"/>
    <property type="match status" value="1"/>
</dbReference>
<dbReference type="OrthoDB" id="1092992at2"/>
<protein>
    <submittedName>
        <fullName evidence="1">Lanthionine synthetase C-like protein</fullName>
    </submittedName>
</protein>
<dbReference type="RefSeq" id="WP_092732815.1">
    <property type="nucleotide sequence ID" value="NZ_FMXE01000031.1"/>
</dbReference>
<proteinExistence type="predicted"/>
<reference evidence="2" key="1">
    <citation type="submission" date="2016-10" db="EMBL/GenBank/DDBJ databases">
        <authorList>
            <person name="Varghese N."/>
            <person name="Submissions S."/>
        </authorList>
    </citation>
    <scope>NUCLEOTIDE SEQUENCE [LARGE SCALE GENOMIC DNA]</scope>
    <source>
        <strain evidence="2">DSM 22703</strain>
    </source>
</reference>
<evidence type="ECO:0000313" key="1">
    <source>
        <dbReference type="EMBL" id="SDA92083.1"/>
    </source>
</evidence>
<evidence type="ECO:0000313" key="2">
    <source>
        <dbReference type="Proteomes" id="UP000198756"/>
    </source>
</evidence>
<dbReference type="STRING" id="279824.SAMN03080617_03505"/>
<sequence length="365" mass="40975">MEQALEKLHEINGYLVENAKGENGLGLLHGKLGLSIYFYHLARKTENQEFLEAAENLVGEIFEKLGQAKLPADFENGLAGIAYGISYLVNSDFVEADLDDTLGELDDRIFKFLEDQKGKLAANVRNGIIGYLLYCLDRLENSLKSGHTSNIYIFQKLGAELLNHLGQLVEEEKLQNREPQLFSIFWDLPLALILLAKSKKLQVNAFKAERILDYLLPSLISLFPNLHSNRIYLVLGIESVLKEIEHPILKRHASFLKSNIDVKTIFNTECKNLNICVLDGVSGLRLISKMIAEITGDDSFIPSDKLIFRKINKSECWGEEVFYSLFKKSIGLVSGLPGIGWTLLESLSDVADLEVEKKSEIVKTG</sequence>
<keyword evidence="2" id="KW-1185">Reference proteome</keyword>
<dbReference type="InterPro" id="IPR007822">
    <property type="entry name" value="LANC-like"/>
</dbReference>